<comment type="caution">
    <text evidence="1">The sequence shown here is derived from an EMBL/GenBank/DDBJ whole genome shotgun (WGS) entry which is preliminary data.</text>
</comment>
<reference evidence="1 2" key="1">
    <citation type="submission" date="2020-08" db="EMBL/GenBank/DDBJ databases">
        <title>Genomic Encyclopedia of Type Strains, Phase III (KMG-III): the genomes of soil and plant-associated and newly described type strains.</title>
        <authorList>
            <person name="Whitman W."/>
        </authorList>
    </citation>
    <scope>NUCLEOTIDE SEQUENCE [LARGE SCALE GENOMIC DNA]</scope>
    <source>
        <strain evidence="1 2">CECT 8960</strain>
    </source>
</reference>
<name>A0A7W7VDG9_9PSEU</name>
<evidence type="ECO:0000313" key="2">
    <source>
        <dbReference type="Proteomes" id="UP000520767"/>
    </source>
</evidence>
<gene>
    <name evidence="1" type="ORF">FHR82_002187</name>
</gene>
<proteinExistence type="predicted"/>
<organism evidence="1 2">
    <name type="scientific">Actinophytocola algeriensis</name>
    <dbReference type="NCBI Taxonomy" id="1768010"/>
    <lineage>
        <taxon>Bacteria</taxon>
        <taxon>Bacillati</taxon>
        <taxon>Actinomycetota</taxon>
        <taxon>Actinomycetes</taxon>
        <taxon>Pseudonocardiales</taxon>
        <taxon>Pseudonocardiaceae</taxon>
    </lineage>
</organism>
<protein>
    <submittedName>
        <fullName evidence="1">Uncharacterized protein</fullName>
    </submittedName>
</protein>
<dbReference type="EMBL" id="JACHJQ010000002">
    <property type="protein sequence ID" value="MBB4905970.1"/>
    <property type="molecule type" value="Genomic_DNA"/>
</dbReference>
<keyword evidence="2" id="KW-1185">Reference proteome</keyword>
<accession>A0A7W7VDG9</accession>
<dbReference type="AlphaFoldDB" id="A0A7W7VDG9"/>
<dbReference type="Proteomes" id="UP000520767">
    <property type="component" value="Unassembled WGS sequence"/>
</dbReference>
<dbReference type="RefSeq" id="WP_184810115.1">
    <property type="nucleotide sequence ID" value="NZ_JACHJQ010000002.1"/>
</dbReference>
<evidence type="ECO:0000313" key="1">
    <source>
        <dbReference type="EMBL" id="MBB4905970.1"/>
    </source>
</evidence>
<sequence length="86" mass="9107">MRFFAVHDTEGNIARIVGCPDGAPPTLPASMAPGQAASEIVLPDSVSVSSDRDILADLVEVAENYRLDVSPGPSVRIMRKDRATGE</sequence>